<reference evidence="12" key="1">
    <citation type="journal article" date="2021" name="Microb. Physiol.">
        <title>Proteogenomic Insights into the Physiology of Marine, Sulfate-Reducing, Filamentous Desulfonema limicola and Desulfonema magnum.</title>
        <authorList>
            <person name="Schnaars V."/>
            <person name="Wohlbrand L."/>
            <person name="Scheve S."/>
            <person name="Hinrichs C."/>
            <person name="Reinhardt R."/>
            <person name="Rabus R."/>
        </authorList>
    </citation>
    <scope>NUCLEOTIDE SEQUENCE</scope>
    <source>
        <strain evidence="12">4be13</strain>
    </source>
</reference>
<gene>
    <name evidence="12" type="primary">cas1-3</name>
    <name evidence="10" type="synonym">cas1</name>
    <name evidence="12" type="ORF">dnm_081560</name>
</gene>
<dbReference type="SUPFAM" id="SSF56672">
    <property type="entry name" value="DNA/RNA polymerases"/>
    <property type="match status" value="1"/>
</dbReference>
<comment type="cofactor">
    <cofactor evidence="10">
        <name>Mg(2+)</name>
        <dbReference type="ChEBI" id="CHEBI:18420"/>
    </cofactor>
    <cofactor evidence="10">
        <name>Mn(2+)</name>
        <dbReference type="ChEBI" id="CHEBI:29035"/>
    </cofactor>
</comment>
<dbReference type="InterPro" id="IPR043502">
    <property type="entry name" value="DNA/RNA_pol_sf"/>
</dbReference>
<dbReference type="HAMAP" id="MF_01470">
    <property type="entry name" value="Cas1"/>
    <property type="match status" value="1"/>
</dbReference>
<evidence type="ECO:0000256" key="2">
    <source>
        <dbReference type="ARBA" id="ARBA00022723"/>
    </source>
</evidence>
<feature type="binding site" evidence="10">
    <location>
        <position position="411"/>
    </location>
    <ligand>
        <name>Mn(2+)</name>
        <dbReference type="ChEBI" id="CHEBI:29035"/>
    </ligand>
</feature>
<evidence type="ECO:0000256" key="10">
    <source>
        <dbReference type="HAMAP-Rule" id="MF_01470"/>
    </source>
</evidence>
<dbReference type="NCBIfam" id="TIGR00287">
    <property type="entry name" value="cas1"/>
    <property type="match status" value="1"/>
</dbReference>
<keyword evidence="13" id="KW-1185">Reference proteome</keyword>
<dbReference type="KEGG" id="dmm:dnm_081560"/>
<evidence type="ECO:0000256" key="6">
    <source>
        <dbReference type="ARBA" id="ARBA00023118"/>
    </source>
</evidence>
<dbReference type="CDD" id="cd09634">
    <property type="entry name" value="Cas1_I-II-III"/>
    <property type="match status" value="1"/>
</dbReference>
<dbReference type="GO" id="GO:0016787">
    <property type="term" value="F:hydrolase activity"/>
    <property type="evidence" value="ECO:0007669"/>
    <property type="project" value="UniProtKB-KW"/>
</dbReference>
<evidence type="ECO:0000256" key="7">
    <source>
        <dbReference type="ARBA" id="ARBA00023125"/>
    </source>
</evidence>
<sequence length="581" mass="67123">MSPFFSNIYLHSLDEFAVDKKYRYVRYSDNFIMFSKSKEKIYKMFEDIQGFLKDELKLKLNENAYPFKDVDKGFVFLGIYFKGNLRTISTAKENKIIRKLNWLTDAFHQKDPGLFLGRLNESVKGSRRYYGTFKPVGQFKAFDQHLLNRLKFLLVHFLRRGMLGSRDEVMPFLLKVEFYYTERTESDHNALCKSLAADIFAVLDADKKKEKKPASPKKEEAAQAKRQTAQKSRFLRMVSNQAEVVVSSPGIFIGKTGERLIIREQRKNLAELHFSKIRNVSVNSTGVSLSSDLIFQCSQKKIPITFYTYKGTPYAVLQAPVHSMASVSVLQIRTYETEKALELVKRMISGKARSQMNLVKFYLRARKKVDPEFTEKAGKNLEIMDKTLRELQRIQFEGRYAVARDKIFSAEARISARYWACMRMVVPPGLGFERRDRHKAGDLVNNMLNYGYGILYQRVWQAVLKAGLNPHISFLHAFQANKPTLVYDMVEEFRQPFADRAVFSLLTRGKRGADLKLDKKTGLLVKDSRNKVTKAVLNRLAGLVHFRGKKVRGEDIIHVQANNLVSFLEGKSIYKPFIGRY</sequence>
<evidence type="ECO:0000256" key="3">
    <source>
        <dbReference type="ARBA" id="ARBA00022759"/>
    </source>
</evidence>
<feature type="binding site" evidence="10">
    <location>
        <position position="476"/>
    </location>
    <ligand>
        <name>Mn(2+)</name>
        <dbReference type="ChEBI" id="CHEBI:29035"/>
    </ligand>
</feature>
<comment type="function">
    <text evidence="10">CRISPR (clustered regularly interspaced short palindromic repeat), is an adaptive immune system that provides protection against mobile genetic elements (viruses, transposable elements and conjugative plasmids). CRISPR clusters contain spacers, sequences complementary to antecedent mobile elements, and target invading nucleic acids. CRISPR clusters are transcribed and processed into CRISPR RNA (crRNA). Acts as a dsDNA endonuclease. Involved in the integration of spacer DNA into the CRISPR cassette.</text>
</comment>
<evidence type="ECO:0000256" key="1">
    <source>
        <dbReference type="ARBA" id="ARBA00022722"/>
    </source>
</evidence>
<dbReference type="GO" id="GO:0003677">
    <property type="term" value="F:DNA binding"/>
    <property type="evidence" value="ECO:0007669"/>
    <property type="project" value="UniProtKB-KW"/>
</dbReference>
<keyword evidence="7 10" id="KW-0238">DNA-binding</keyword>
<evidence type="ECO:0000313" key="13">
    <source>
        <dbReference type="Proteomes" id="UP000663722"/>
    </source>
</evidence>
<keyword evidence="5 10" id="KW-0460">Magnesium</keyword>
<evidence type="ECO:0000313" key="12">
    <source>
        <dbReference type="EMBL" id="QTA92082.1"/>
    </source>
</evidence>
<accession>A0A975GSN1</accession>
<organism evidence="12 13">
    <name type="scientific">Desulfonema magnum</name>
    <dbReference type="NCBI Taxonomy" id="45655"/>
    <lineage>
        <taxon>Bacteria</taxon>
        <taxon>Pseudomonadati</taxon>
        <taxon>Thermodesulfobacteriota</taxon>
        <taxon>Desulfobacteria</taxon>
        <taxon>Desulfobacterales</taxon>
        <taxon>Desulfococcaceae</taxon>
        <taxon>Desulfonema</taxon>
    </lineage>
</organism>
<dbReference type="InterPro" id="IPR050646">
    <property type="entry name" value="Cas1"/>
</dbReference>
<dbReference type="PANTHER" id="PTHR34353:SF2">
    <property type="entry name" value="CRISPR-ASSOCIATED ENDONUCLEASE CAS1 1"/>
    <property type="match status" value="1"/>
</dbReference>
<dbReference type="EC" id="3.1.-.-" evidence="10"/>
<dbReference type="GO" id="GO:0046872">
    <property type="term" value="F:metal ion binding"/>
    <property type="evidence" value="ECO:0007669"/>
    <property type="project" value="UniProtKB-UniRule"/>
</dbReference>
<evidence type="ECO:0000256" key="9">
    <source>
        <dbReference type="ARBA" id="ARBA00038592"/>
    </source>
</evidence>
<keyword evidence="3 10" id="KW-0255">Endonuclease</keyword>
<evidence type="ECO:0000256" key="4">
    <source>
        <dbReference type="ARBA" id="ARBA00022801"/>
    </source>
</evidence>
<comment type="similarity">
    <text evidence="10">Belongs to the CRISPR-associated endonuclease Cas1 family.</text>
</comment>
<protein>
    <recommendedName>
        <fullName evidence="10">CRISPR-associated endonuclease Cas1</fullName>
        <ecNumber evidence="10">3.1.-.-</ecNumber>
    </recommendedName>
</protein>
<dbReference type="GO" id="GO:0051607">
    <property type="term" value="P:defense response to virus"/>
    <property type="evidence" value="ECO:0007669"/>
    <property type="project" value="UniProtKB-UniRule"/>
</dbReference>
<dbReference type="PANTHER" id="PTHR34353">
    <property type="entry name" value="CRISPR-ASSOCIATED ENDONUCLEASE CAS1 1"/>
    <property type="match status" value="1"/>
</dbReference>
<dbReference type="PROSITE" id="PS50878">
    <property type="entry name" value="RT_POL"/>
    <property type="match status" value="1"/>
</dbReference>
<dbReference type="EMBL" id="CP061800">
    <property type="protein sequence ID" value="QTA92082.1"/>
    <property type="molecule type" value="Genomic_DNA"/>
</dbReference>
<dbReference type="InterPro" id="IPR000477">
    <property type="entry name" value="RT_dom"/>
</dbReference>
<keyword evidence="8 10" id="KW-0464">Manganese</keyword>
<comment type="subunit">
    <text evidence="9 10">Homodimer, forms a heterotetramer with a Cas2 homodimer.</text>
</comment>
<evidence type="ECO:0000259" key="11">
    <source>
        <dbReference type="PROSITE" id="PS50878"/>
    </source>
</evidence>
<keyword evidence="6 10" id="KW-0051">Antiviral defense</keyword>
<dbReference type="Gene3D" id="1.20.120.920">
    <property type="entry name" value="CRISPR-associated endonuclease Cas1, C-terminal domain"/>
    <property type="match status" value="1"/>
</dbReference>
<dbReference type="Proteomes" id="UP000663722">
    <property type="component" value="Chromosome"/>
</dbReference>
<dbReference type="GO" id="GO:0004519">
    <property type="term" value="F:endonuclease activity"/>
    <property type="evidence" value="ECO:0007669"/>
    <property type="project" value="UniProtKB-UniRule"/>
</dbReference>
<dbReference type="InterPro" id="IPR002729">
    <property type="entry name" value="CRISPR-assoc_Cas1"/>
</dbReference>
<keyword evidence="2 10" id="KW-0479">Metal-binding</keyword>
<dbReference type="Pfam" id="PF01867">
    <property type="entry name" value="Cas_Cas1"/>
    <property type="match status" value="1"/>
</dbReference>
<dbReference type="AlphaFoldDB" id="A0A975GSN1"/>
<evidence type="ECO:0000256" key="5">
    <source>
        <dbReference type="ARBA" id="ARBA00022842"/>
    </source>
</evidence>
<feature type="domain" description="Reverse transcriptase" evidence="11">
    <location>
        <begin position="1"/>
        <end position="81"/>
    </location>
</feature>
<feature type="binding site" evidence="10">
    <location>
        <position position="491"/>
    </location>
    <ligand>
        <name>Mn(2+)</name>
        <dbReference type="ChEBI" id="CHEBI:29035"/>
    </ligand>
</feature>
<keyword evidence="4 10" id="KW-0378">Hydrolase</keyword>
<evidence type="ECO:0000256" key="8">
    <source>
        <dbReference type="ARBA" id="ARBA00023211"/>
    </source>
</evidence>
<name>A0A975GSN1_9BACT</name>
<dbReference type="Gene3D" id="3.100.10.20">
    <property type="entry name" value="CRISPR-associated endonuclease Cas1, N-terminal domain"/>
    <property type="match status" value="1"/>
</dbReference>
<keyword evidence="1 10" id="KW-0540">Nuclease</keyword>
<dbReference type="InterPro" id="IPR042211">
    <property type="entry name" value="CRISPR-assoc_Cas1_N"/>
</dbReference>
<dbReference type="GO" id="GO:0043571">
    <property type="term" value="P:maintenance of CRISPR repeat elements"/>
    <property type="evidence" value="ECO:0007669"/>
    <property type="project" value="UniProtKB-UniRule"/>
</dbReference>
<proteinExistence type="inferred from homology"/>
<dbReference type="InterPro" id="IPR042206">
    <property type="entry name" value="CRISPR-assoc_Cas1_C"/>
</dbReference>